<feature type="region of interest" description="Disordered" evidence="1">
    <location>
        <begin position="16"/>
        <end position="43"/>
    </location>
</feature>
<evidence type="ECO:0000313" key="3">
    <source>
        <dbReference type="Proteomes" id="UP000290289"/>
    </source>
</evidence>
<reference evidence="2 3" key="1">
    <citation type="submission" date="2018-10" db="EMBL/GenBank/DDBJ databases">
        <title>A high-quality apple genome assembly.</title>
        <authorList>
            <person name="Hu J."/>
        </authorList>
    </citation>
    <scope>NUCLEOTIDE SEQUENCE [LARGE SCALE GENOMIC DNA]</scope>
    <source>
        <strain evidence="3">cv. HFTH1</strain>
        <tissue evidence="2">Young leaf</tissue>
    </source>
</reference>
<protein>
    <submittedName>
        <fullName evidence="2">Uncharacterized protein</fullName>
    </submittedName>
</protein>
<comment type="caution">
    <text evidence="2">The sequence shown here is derived from an EMBL/GenBank/DDBJ whole genome shotgun (WGS) entry which is preliminary data.</text>
</comment>
<sequence length="75" mass="8749">MREWPWCGAVISLDKGRNADEARSSQREDTKQRKGDEAGLSNPVVFGEKQRTYDDTRNFFNNAVHVLMSDDQYYF</sequence>
<accession>A0A498HF40</accession>
<feature type="compositionally biased region" description="Basic and acidic residues" evidence="1">
    <location>
        <begin position="16"/>
        <end position="37"/>
    </location>
</feature>
<dbReference type="EMBL" id="RDQH01000343">
    <property type="protein sequence ID" value="RXH68075.1"/>
    <property type="molecule type" value="Genomic_DNA"/>
</dbReference>
<proteinExistence type="predicted"/>
<evidence type="ECO:0000313" key="2">
    <source>
        <dbReference type="EMBL" id="RXH68075.1"/>
    </source>
</evidence>
<dbReference type="Proteomes" id="UP000290289">
    <property type="component" value="Chromosome 17"/>
</dbReference>
<dbReference type="AlphaFoldDB" id="A0A498HF40"/>
<organism evidence="2 3">
    <name type="scientific">Malus domestica</name>
    <name type="common">Apple</name>
    <name type="synonym">Pyrus malus</name>
    <dbReference type="NCBI Taxonomy" id="3750"/>
    <lineage>
        <taxon>Eukaryota</taxon>
        <taxon>Viridiplantae</taxon>
        <taxon>Streptophyta</taxon>
        <taxon>Embryophyta</taxon>
        <taxon>Tracheophyta</taxon>
        <taxon>Spermatophyta</taxon>
        <taxon>Magnoliopsida</taxon>
        <taxon>eudicotyledons</taxon>
        <taxon>Gunneridae</taxon>
        <taxon>Pentapetalae</taxon>
        <taxon>rosids</taxon>
        <taxon>fabids</taxon>
        <taxon>Rosales</taxon>
        <taxon>Rosaceae</taxon>
        <taxon>Amygdaloideae</taxon>
        <taxon>Maleae</taxon>
        <taxon>Malus</taxon>
    </lineage>
</organism>
<gene>
    <name evidence="2" type="ORF">DVH24_028222</name>
</gene>
<name>A0A498HF40_MALDO</name>
<keyword evidence="3" id="KW-1185">Reference proteome</keyword>
<evidence type="ECO:0000256" key="1">
    <source>
        <dbReference type="SAM" id="MobiDB-lite"/>
    </source>
</evidence>